<organism evidence="9 10">
    <name type="scientific">Candidatus Amphirhobacter heronislandensis</name>
    <dbReference type="NCBI Taxonomy" id="1732024"/>
    <lineage>
        <taxon>Bacteria</taxon>
        <taxon>Pseudomonadati</taxon>
        <taxon>Pseudomonadota</taxon>
        <taxon>Gammaproteobacteria</taxon>
        <taxon>Candidatus Tethybacterales</taxon>
        <taxon>Candidatus Tethybacteraceae</taxon>
        <taxon>Candidatus Amphirhobacter</taxon>
    </lineage>
</organism>
<dbReference type="GO" id="GO:0005737">
    <property type="term" value="C:cytoplasm"/>
    <property type="evidence" value="ECO:0007669"/>
    <property type="project" value="UniProtKB-UniRule"/>
</dbReference>
<dbReference type="InterPro" id="IPR003444">
    <property type="entry name" value="MraZ"/>
</dbReference>
<name>A0A930UC78_9GAMM</name>
<feature type="domain" description="SpoVT-AbrB" evidence="8">
    <location>
        <begin position="80"/>
        <end position="123"/>
    </location>
</feature>
<dbReference type="HAMAP" id="MF_01008">
    <property type="entry name" value="MraZ"/>
    <property type="match status" value="1"/>
</dbReference>
<dbReference type="InterPro" id="IPR007159">
    <property type="entry name" value="SpoVT-AbrB_dom"/>
</dbReference>
<feature type="domain" description="SpoVT-AbrB" evidence="8">
    <location>
        <begin position="5"/>
        <end position="50"/>
    </location>
</feature>
<evidence type="ECO:0000313" key="9">
    <source>
        <dbReference type="EMBL" id="MBF2735255.1"/>
    </source>
</evidence>
<evidence type="ECO:0000313" key="10">
    <source>
        <dbReference type="Proteomes" id="UP000604381"/>
    </source>
</evidence>
<dbReference type="EMBL" id="JADHEI010000033">
    <property type="protein sequence ID" value="MBF2735255.1"/>
    <property type="molecule type" value="Genomic_DNA"/>
</dbReference>
<evidence type="ECO:0000256" key="7">
    <source>
        <dbReference type="HAMAP-Rule" id="MF_01008"/>
    </source>
</evidence>
<keyword evidence="10" id="KW-1185">Reference proteome</keyword>
<evidence type="ECO:0000256" key="2">
    <source>
        <dbReference type="ARBA" id="ARBA00022490"/>
    </source>
</evidence>
<dbReference type="SUPFAM" id="SSF89447">
    <property type="entry name" value="AbrB/MazE/MraZ-like"/>
    <property type="match status" value="1"/>
</dbReference>
<keyword evidence="5 7" id="KW-0238">DNA-binding</keyword>
<dbReference type="InterPro" id="IPR038619">
    <property type="entry name" value="MraZ_sf"/>
</dbReference>
<reference evidence="9" key="1">
    <citation type="submission" date="2020-10" db="EMBL/GenBank/DDBJ databases">
        <title>An improved Amphimedon queenslandica hologenome assembly reveals how three proteobacterial symbionts can extend the metabolic phenotypic of their marine sponge host.</title>
        <authorList>
            <person name="Degnan B."/>
            <person name="Degnan S."/>
            <person name="Xiang X."/>
        </authorList>
    </citation>
    <scope>NUCLEOTIDE SEQUENCE</scope>
    <source>
        <strain evidence="9">AqS2</strain>
    </source>
</reference>
<protein>
    <recommendedName>
        <fullName evidence="1 7">Transcriptional regulator MraZ</fullName>
    </recommendedName>
</protein>
<keyword evidence="3" id="KW-0677">Repeat</keyword>
<comment type="subunit">
    <text evidence="7">Forms oligomers.</text>
</comment>
<dbReference type="GO" id="GO:0000976">
    <property type="term" value="F:transcription cis-regulatory region binding"/>
    <property type="evidence" value="ECO:0007669"/>
    <property type="project" value="TreeGrafter"/>
</dbReference>
<dbReference type="GO" id="GO:0009295">
    <property type="term" value="C:nucleoid"/>
    <property type="evidence" value="ECO:0007669"/>
    <property type="project" value="UniProtKB-SubCell"/>
</dbReference>
<dbReference type="InterPro" id="IPR035644">
    <property type="entry name" value="MraZ_C"/>
</dbReference>
<gene>
    <name evidence="7" type="primary">mraZ</name>
    <name evidence="9" type="ORF">ISN26_04115</name>
</gene>
<dbReference type="Proteomes" id="UP000604381">
    <property type="component" value="Unassembled WGS sequence"/>
</dbReference>
<keyword evidence="4 7" id="KW-0805">Transcription regulation</keyword>
<dbReference type="AlphaFoldDB" id="A0A930UC78"/>
<comment type="similarity">
    <text evidence="7">Belongs to the MraZ family.</text>
</comment>
<evidence type="ECO:0000256" key="4">
    <source>
        <dbReference type="ARBA" id="ARBA00023015"/>
    </source>
</evidence>
<dbReference type="PROSITE" id="PS51740">
    <property type="entry name" value="SPOVT_ABRB"/>
    <property type="match status" value="2"/>
</dbReference>
<comment type="caution">
    <text evidence="9">The sequence shown here is derived from an EMBL/GenBank/DDBJ whole genome shotgun (WGS) entry which is preliminary data.</text>
</comment>
<keyword evidence="2 7" id="KW-0963">Cytoplasm</keyword>
<dbReference type="InterPro" id="IPR020603">
    <property type="entry name" value="MraZ_dom"/>
</dbReference>
<sequence>MFRGTSIVKRDAKGRVVVPSRFRGAMEAAEGDLAVTSHPEGFLLLMTQAKYEVLEEQVSGMPDNDERALYFKQTLIGMAESGLRLDKLGRVSLSAEQREHASIETEVALVGMRDHIRIWGAERLKKLNAAFRESREDGKMVLPEGWNGFKI</sequence>
<evidence type="ECO:0000256" key="5">
    <source>
        <dbReference type="ARBA" id="ARBA00023125"/>
    </source>
</evidence>
<dbReference type="GO" id="GO:0003700">
    <property type="term" value="F:DNA-binding transcription factor activity"/>
    <property type="evidence" value="ECO:0007669"/>
    <property type="project" value="UniProtKB-UniRule"/>
</dbReference>
<evidence type="ECO:0000256" key="3">
    <source>
        <dbReference type="ARBA" id="ARBA00022737"/>
    </source>
</evidence>
<accession>A0A930UC78</accession>
<dbReference type="PANTHER" id="PTHR34701">
    <property type="entry name" value="TRANSCRIPTIONAL REGULATOR MRAZ"/>
    <property type="match status" value="1"/>
</dbReference>
<proteinExistence type="inferred from homology"/>
<comment type="subcellular location">
    <subcellularLocation>
        <location evidence="7">Cytoplasm</location>
        <location evidence="7">Nucleoid</location>
    </subcellularLocation>
</comment>
<dbReference type="GO" id="GO:2000143">
    <property type="term" value="P:negative regulation of DNA-templated transcription initiation"/>
    <property type="evidence" value="ECO:0007669"/>
    <property type="project" value="TreeGrafter"/>
</dbReference>
<dbReference type="CDD" id="cd16320">
    <property type="entry name" value="MraZ_N"/>
    <property type="match status" value="1"/>
</dbReference>
<keyword evidence="6 7" id="KW-0804">Transcription</keyword>
<dbReference type="Pfam" id="PF02381">
    <property type="entry name" value="MraZ"/>
    <property type="match status" value="2"/>
</dbReference>
<dbReference type="Gene3D" id="3.40.1550.20">
    <property type="entry name" value="Transcriptional regulator MraZ domain"/>
    <property type="match status" value="1"/>
</dbReference>
<evidence type="ECO:0000256" key="1">
    <source>
        <dbReference type="ARBA" id="ARBA00013860"/>
    </source>
</evidence>
<dbReference type="InterPro" id="IPR037914">
    <property type="entry name" value="SpoVT-AbrB_sf"/>
</dbReference>
<evidence type="ECO:0000259" key="8">
    <source>
        <dbReference type="PROSITE" id="PS51740"/>
    </source>
</evidence>
<dbReference type="InterPro" id="IPR035642">
    <property type="entry name" value="MraZ_N"/>
</dbReference>
<dbReference type="CDD" id="cd16321">
    <property type="entry name" value="MraZ_C"/>
    <property type="match status" value="1"/>
</dbReference>
<dbReference type="PANTHER" id="PTHR34701:SF1">
    <property type="entry name" value="TRANSCRIPTIONAL REGULATOR MRAZ"/>
    <property type="match status" value="1"/>
</dbReference>
<evidence type="ECO:0000256" key="6">
    <source>
        <dbReference type="ARBA" id="ARBA00023163"/>
    </source>
</evidence>